<sequence>MASSDIVPETAPAGPLRATCVNLPAATLTATGVRGEMRVPDVSLGEVVILAIDACCGLPASIWRCPRSGAAKTMGP</sequence>
<proteinExistence type="predicted"/>
<evidence type="ECO:0000313" key="1">
    <source>
        <dbReference type="EMBL" id="CAB4961304.1"/>
    </source>
</evidence>
<accession>A0A6J7L6G7</accession>
<reference evidence="1" key="1">
    <citation type="submission" date="2020-05" db="EMBL/GenBank/DDBJ databases">
        <authorList>
            <person name="Chiriac C."/>
            <person name="Salcher M."/>
            <person name="Ghai R."/>
            <person name="Kavagutti S V."/>
        </authorList>
    </citation>
    <scope>NUCLEOTIDE SEQUENCE</scope>
</reference>
<name>A0A6J7L6G7_9ZZZZ</name>
<protein>
    <submittedName>
        <fullName evidence="1">Unannotated protein</fullName>
    </submittedName>
</protein>
<dbReference type="AlphaFoldDB" id="A0A6J7L6G7"/>
<dbReference type="EMBL" id="CAFBND010000161">
    <property type="protein sequence ID" value="CAB4961304.1"/>
    <property type="molecule type" value="Genomic_DNA"/>
</dbReference>
<gene>
    <name evidence="1" type="ORF">UFOPK3752_02295</name>
</gene>
<organism evidence="1">
    <name type="scientific">freshwater metagenome</name>
    <dbReference type="NCBI Taxonomy" id="449393"/>
    <lineage>
        <taxon>unclassified sequences</taxon>
        <taxon>metagenomes</taxon>
        <taxon>ecological metagenomes</taxon>
    </lineage>
</organism>